<accession>A0AAV2QEQ6</accession>
<evidence type="ECO:0000313" key="2">
    <source>
        <dbReference type="Proteomes" id="UP001497623"/>
    </source>
</evidence>
<feature type="non-terminal residue" evidence="1">
    <location>
        <position position="145"/>
    </location>
</feature>
<reference evidence="1 2" key="1">
    <citation type="submission" date="2024-05" db="EMBL/GenBank/DDBJ databases">
        <authorList>
            <person name="Wallberg A."/>
        </authorList>
    </citation>
    <scope>NUCLEOTIDE SEQUENCE [LARGE SCALE GENOMIC DNA]</scope>
</reference>
<proteinExistence type="predicted"/>
<dbReference type="Proteomes" id="UP001497623">
    <property type="component" value="Unassembled WGS sequence"/>
</dbReference>
<dbReference type="AlphaFoldDB" id="A0AAV2QEQ6"/>
<evidence type="ECO:0000313" key="1">
    <source>
        <dbReference type="EMBL" id="CAL4082350.1"/>
    </source>
</evidence>
<sequence length="145" mass="16563">EFDLTYLMRKRKWKLDHQTSPLYSIENITSMVPLNQRDMNGLLLMSNSESKLEIYDVEIDGVLKQISCSVGTSNYLRWAAVIKDIIIFMISYKKTVELWSIDTSTSSVEKMLTTNLEISHNISGNCDSNSIVSDATYANKNFFAM</sequence>
<protein>
    <submittedName>
        <fullName evidence="1">Uncharacterized protein</fullName>
    </submittedName>
</protein>
<comment type="caution">
    <text evidence="1">The sequence shown here is derived from an EMBL/GenBank/DDBJ whole genome shotgun (WGS) entry which is preliminary data.</text>
</comment>
<dbReference type="SUPFAM" id="SSF50960">
    <property type="entry name" value="TolB, C-terminal domain"/>
    <property type="match status" value="1"/>
</dbReference>
<gene>
    <name evidence="1" type="ORF">MNOR_LOCUS11862</name>
</gene>
<organism evidence="1 2">
    <name type="scientific">Meganyctiphanes norvegica</name>
    <name type="common">Northern krill</name>
    <name type="synonym">Thysanopoda norvegica</name>
    <dbReference type="NCBI Taxonomy" id="48144"/>
    <lineage>
        <taxon>Eukaryota</taxon>
        <taxon>Metazoa</taxon>
        <taxon>Ecdysozoa</taxon>
        <taxon>Arthropoda</taxon>
        <taxon>Crustacea</taxon>
        <taxon>Multicrustacea</taxon>
        <taxon>Malacostraca</taxon>
        <taxon>Eumalacostraca</taxon>
        <taxon>Eucarida</taxon>
        <taxon>Euphausiacea</taxon>
        <taxon>Euphausiidae</taxon>
        <taxon>Meganyctiphanes</taxon>
    </lineage>
</organism>
<keyword evidence="2" id="KW-1185">Reference proteome</keyword>
<dbReference type="EMBL" id="CAXKWB010006331">
    <property type="protein sequence ID" value="CAL4082350.1"/>
    <property type="molecule type" value="Genomic_DNA"/>
</dbReference>
<name>A0AAV2QEQ6_MEGNR</name>
<feature type="non-terminal residue" evidence="1">
    <location>
        <position position="1"/>
    </location>
</feature>